<dbReference type="Proteomes" id="UP000799291">
    <property type="component" value="Unassembled WGS sequence"/>
</dbReference>
<evidence type="ECO:0000313" key="2">
    <source>
        <dbReference type="EMBL" id="KAF2681675.1"/>
    </source>
</evidence>
<reference evidence="2" key="1">
    <citation type="journal article" date="2020" name="Stud. Mycol.">
        <title>101 Dothideomycetes genomes: a test case for predicting lifestyles and emergence of pathogens.</title>
        <authorList>
            <person name="Haridas S."/>
            <person name="Albert R."/>
            <person name="Binder M."/>
            <person name="Bloem J."/>
            <person name="Labutti K."/>
            <person name="Salamov A."/>
            <person name="Andreopoulos B."/>
            <person name="Baker S."/>
            <person name="Barry K."/>
            <person name="Bills G."/>
            <person name="Bluhm B."/>
            <person name="Cannon C."/>
            <person name="Castanera R."/>
            <person name="Culley D."/>
            <person name="Daum C."/>
            <person name="Ezra D."/>
            <person name="Gonzalez J."/>
            <person name="Henrissat B."/>
            <person name="Kuo A."/>
            <person name="Liang C."/>
            <person name="Lipzen A."/>
            <person name="Lutzoni F."/>
            <person name="Magnuson J."/>
            <person name="Mondo S."/>
            <person name="Nolan M."/>
            <person name="Ohm R."/>
            <person name="Pangilinan J."/>
            <person name="Park H.-J."/>
            <person name="Ramirez L."/>
            <person name="Alfaro M."/>
            <person name="Sun H."/>
            <person name="Tritt A."/>
            <person name="Yoshinaga Y."/>
            <person name="Zwiers L.-H."/>
            <person name="Turgeon B."/>
            <person name="Goodwin S."/>
            <person name="Spatafora J."/>
            <person name="Crous P."/>
            <person name="Grigoriev I."/>
        </authorList>
    </citation>
    <scope>NUCLEOTIDE SEQUENCE</scope>
    <source>
        <strain evidence="2">CBS 122367</strain>
    </source>
</reference>
<evidence type="ECO:0000256" key="1">
    <source>
        <dbReference type="SAM" id="MobiDB-lite"/>
    </source>
</evidence>
<protein>
    <submittedName>
        <fullName evidence="2">Uncharacterized protein</fullName>
    </submittedName>
</protein>
<gene>
    <name evidence="2" type="ORF">K458DRAFT_77527</name>
</gene>
<sequence>MYPTSPRIRCRHSSNPNPRHKFMPLGIPSTSIPAPLTEEVAAQLGRYKFTFESTGKPWSELAHEAVDLLWGKYEGTLAPPSLPLAGQSQHKSRQAANSPRQGNVAARDFRIPKDAMGKAKKYKGKKMSQRPEIFVVWLAEEVRMSRLQRASWAGLLKAIAFHHPRL</sequence>
<feature type="region of interest" description="Disordered" evidence="1">
    <location>
        <begin position="1"/>
        <end position="24"/>
    </location>
</feature>
<organism evidence="2 3">
    <name type="scientific">Lentithecium fluviatile CBS 122367</name>
    <dbReference type="NCBI Taxonomy" id="1168545"/>
    <lineage>
        <taxon>Eukaryota</taxon>
        <taxon>Fungi</taxon>
        <taxon>Dikarya</taxon>
        <taxon>Ascomycota</taxon>
        <taxon>Pezizomycotina</taxon>
        <taxon>Dothideomycetes</taxon>
        <taxon>Pleosporomycetidae</taxon>
        <taxon>Pleosporales</taxon>
        <taxon>Massarineae</taxon>
        <taxon>Lentitheciaceae</taxon>
        <taxon>Lentithecium</taxon>
    </lineage>
</organism>
<evidence type="ECO:0000313" key="3">
    <source>
        <dbReference type="Proteomes" id="UP000799291"/>
    </source>
</evidence>
<dbReference type="AlphaFoldDB" id="A0A6G1IU36"/>
<name>A0A6G1IU36_9PLEO</name>
<proteinExistence type="predicted"/>
<feature type="compositionally biased region" description="Basic residues" evidence="1">
    <location>
        <begin position="8"/>
        <end position="22"/>
    </location>
</feature>
<feature type="compositionally biased region" description="Polar residues" evidence="1">
    <location>
        <begin position="86"/>
        <end position="101"/>
    </location>
</feature>
<keyword evidence="3" id="KW-1185">Reference proteome</keyword>
<feature type="region of interest" description="Disordered" evidence="1">
    <location>
        <begin position="81"/>
        <end position="110"/>
    </location>
</feature>
<accession>A0A6G1IU36</accession>
<dbReference type="EMBL" id="MU005590">
    <property type="protein sequence ID" value="KAF2681675.1"/>
    <property type="molecule type" value="Genomic_DNA"/>
</dbReference>